<evidence type="ECO:0000313" key="9">
    <source>
        <dbReference type="EMBL" id="KAK5088677.1"/>
    </source>
</evidence>
<keyword evidence="4 6" id="KW-1133">Transmembrane helix</keyword>
<feature type="domain" description="Reticulon" evidence="8">
    <location>
        <begin position="112"/>
        <end position="311"/>
    </location>
</feature>
<feature type="compositionally biased region" description="Low complexity" evidence="7">
    <location>
        <begin position="314"/>
        <end position="330"/>
    </location>
</feature>
<keyword evidence="10" id="KW-1185">Reference proteome</keyword>
<feature type="transmembrane region" description="Helical" evidence="6">
    <location>
        <begin position="231"/>
        <end position="248"/>
    </location>
</feature>
<proteinExistence type="predicted"/>
<keyword evidence="2 6" id="KW-0812">Transmembrane</keyword>
<comment type="caution">
    <text evidence="9">The sequence shown here is derived from an EMBL/GenBank/DDBJ whole genome shotgun (WGS) entry which is preliminary data.</text>
</comment>
<feature type="region of interest" description="Disordered" evidence="7">
    <location>
        <begin position="313"/>
        <end position="373"/>
    </location>
</feature>
<evidence type="ECO:0000313" key="10">
    <source>
        <dbReference type="Proteomes" id="UP001309876"/>
    </source>
</evidence>
<reference evidence="9 10" key="1">
    <citation type="submission" date="2023-08" db="EMBL/GenBank/DDBJ databases">
        <title>Black Yeasts Isolated from many extreme environments.</title>
        <authorList>
            <person name="Coleine C."/>
            <person name="Stajich J.E."/>
            <person name="Selbmann L."/>
        </authorList>
    </citation>
    <scope>NUCLEOTIDE SEQUENCE [LARGE SCALE GENOMIC DNA]</scope>
    <source>
        <strain evidence="9 10">CCFEE 5910</strain>
    </source>
</reference>
<dbReference type="GO" id="GO:0005789">
    <property type="term" value="C:endoplasmic reticulum membrane"/>
    <property type="evidence" value="ECO:0007669"/>
    <property type="project" value="UniProtKB-SubCell"/>
</dbReference>
<evidence type="ECO:0000256" key="6">
    <source>
        <dbReference type="RuleBase" id="RU363132"/>
    </source>
</evidence>
<dbReference type="PROSITE" id="PS50845">
    <property type="entry name" value="RETICULON"/>
    <property type="match status" value="1"/>
</dbReference>
<evidence type="ECO:0000256" key="2">
    <source>
        <dbReference type="ARBA" id="ARBA00022692"/>
    </source>
</evidence>
<evidence type="ECO:0000256" key="1">
    <source>
        <dbReference type="ARBA" id="ARBA00004477"/>
    </source>
</evidence>
<dbReference type="AlphaFoldDB" id="A0AAN7T6E7"/>
<sequence>MSALNDVNSQIDPGSDNLWNKNSATSNTTDAKLNSSAQNVQEQAAGLADAVKTNAANAYNSVQNSQFAQDIANGPAAQTVKEQAAATGNEFSDLANSRKMPNYKAANDTPLTRATGITFASLIIFIFSTRYLPLARLFLKGTWTILGIVTLIEAAAQFTIGSSVANSVRPRKYYKIPKENLEATLDDVEQLINFFVIEGQRIIFAENIPNTAIAFLASFLSYYLIKLLPAWGFALFSSCIVFLVPLVYTSNKELIDSQLQHANEVVTAQTQQLRDITADRTSKAAESVKSYTNEYAGLASEYIGKSRQKISMPATNGASSNSASSTSNTSFATKEADFPKAPSTDFPSSAEHTRPIVKAPGDGEPVAASAYAI</sequence>
<keyword evidence="3 6" id="KW-0256">Endoplasmic reticulum</keyword>
<gene>
    <name evidence="9" type="ORF">LTR05_002897</name>
</gene>
<accession>A0AAN7T6E7</accession>
<dbReference type="Pfam" id="PF02453">
    <property type="entry name" value="Reticulon"/>
    <property type="match status" value="1"/>
</dbReference>
<feature type="transmembrane region" description="Helical" evidence="6">
    <location>
        <begin position="111"/>
        <end position="131"/>
    </location>
</feature>
<feature type="transmembrane region" description="Helical" evidence="6">
    <location>
        <begin position="208"/>
        <end position="225"/>
    </location>
</feature>
<name>A0AAN7T6E7_9EURO</name>
<dbReference type="InterPro" id="IPR003388">
    <property type="entry name" value="Reticulon"/>
</dbReference>
<keyword evidence="5 6" id="KW-0472">Membrane</keyword>
<evidence type="ECO:0000256" key="3">
    <source>
        <dbReference type="ARBA" id="ARBA00022824"/>
    </source>
</evidence>
<organism evidence="9 10">
    <name type="scientific">Lithohypha guttulata</name>
    <dbReference type="NCBI Taxonomy" id="1690604"/>
    <lineage>
        <taxon>Eukaryota</taxon>
        <taxon>Fungi</taxon>
        <taxon>Dikarya</taxon>
        <taxon>Ascomycota</taxon>
        <taxon>Pezizomycotina</taxon>
        <taxon>Eurotiomycetes</taxon>
        <taxon>Chaetothyriomycetidae</taxon>
        <taxon>Chaetothyriales</taxon>
        <taxon>Trichomeriaceae</taxon>
        <taxon>Lithohypha</taxon>
    </lineage>
</organism>
<comment type="subcellular location">
    <subcellularLocation>
        <location evidence="1 6">Endoplasmic reticulum membrane</location>
        <topology evidence="1 6">Multi-pass membrane protein</topology>
    </subcellularLocation>
</comment>
<evidence type="ECO:0000256" key="7">
    <source>
        <dbReference type="SAM" id="MobiDB-lite"/>
    </source>
</evidence>
<evidence type="ECO:0000256" key="4">
    <source>
        <dbReference type="ARBA" id="ARBA00022989"/>
    </source>
</evidence>
<dbReference type="EMBL" id="JAVRRJ010000002">
    <property type="protein sequence ID" value="KAK5088677.1"/>
    <property type="molecule type" value="Genomic_DNA"/>
</dbReference>
<feature type="region of interest" description="Disordered" evidence="7">
    <location>
        <begin position="1"/>
        <end position="37"/>
    </location>
</feature>
<evidence type="ECO:0000256" key="5">
    <source>
        <dbReference type="ARBA" id="ARBA00023136"/>
    </source>
</evidence>
<dbReference type="Proteomes" id="UP001309876">
    <property type="component" value="Unassembled WGS sequence"/>
</dbReference>
<feature type="transmembrane region" description="Helical" evidence="6">
    <location>
        <begin position="143"/>
        <end position="165"/>
    </location>
</feature>
<evidence type="ECO:0000259" key="8">
    <source>
        <dbReference type="PROSITE" id="PS50845"/>
    </source>
</evidence>
<protein>
    <recommendedName>
        <fullName evidence="6">Reticulon-like protein</fullName>
    </recommendedName>
</protein>